<dbReference type="GeneID" id="96010524"/>
<dbReference type="Pfam" id="PF05721">
    <property type="entry name" value="PhyH"/>
    <property type="match status" value="1"/>
</dbReference>
<organism evidence="1 2">
    <name type="scientific">Cladosporium halotolerans</name>
    <dbReference type="NCBI Taxonomy" id="1052096"/>
    <lineage>
        <taxon>Eukaryota</taxon>
        <taxon>Fungi</taxon>
        <taxon>Dikarya</taxon>
        <taxon>Ascomycota</taxon>
        <taxon>Pezizomycotina</taxon>
        <taxon>Dothideomycetes</taxon>
        <taxon>Dothideomycetidae</taxon>
        <taxon>Cladosporiales</taxon>
        <taxon>Cladosporiaceae</taxon>
        <taxon>Cladosporium</taxon>
    </lineage>
</organism>
<gene>
    <name evidence="1" type="ORF">WHR41_09082</name>
</gene>
<dbReference type="InterPro" id="IPR008775">
    <property type="entry name" value="Phytyl_CoA_dOase-like"/>
</dbReference>
<dbReference type="Proteomes" id="UP000803884">
    <property type="component" value="Unassembled WGS sequence"/>
</dbReference>
<dbReference type="EMBL" id="JAAQHG020000059">
    <property type="protein sequence ID" value="KAL1582212.1"/>
    <property type="molecule type" value="Genomic_DNA"/>
</dbReference>
<accession>A0AB34KDZ5</accession>
<proteinExistence type="predicted"/>
<reference evidence="1 2" key="1">
    <citation type="journal article" date="2020" name="Microbiol. Resour. Announc.">
        <title>Draft Genome Sequence of a Cladosporium Species Isolated from the Mesophotic Ascidian Didemnum maculosum.</title>
        <authorList>
            <person name="Gioti A."/>
            <person name="Siaperas R."/>
            <person name="Nikolaivits E."/>
            <person name="Le Goff G."/>
            <person name="Ouazzani J."/>
            <person name="Kotoulas G."/>
            <person name="Topakas E."/>
        </authorList>
    </citation>
    <scope>NUCLEOTIDE SEQUENCE [LARGE SCALE GENOMIC DNA]</scope>
    <source>
        <strain evidence="1 2">TM138-S3</strain>
    </source>
</reference>
<protein>
    <recommendedName>
        <fullName evidence="3">Phytanoyl-CoA dioxygenase</fullName>
    </recommendedName>
</protein>
<dbReference type="PANTHER" id="PTHR31630:SF7">
    <property type="entry name" value="PHYTANOYL-COA DIOXYGENASE"/>
    <property type="match status" value="1"/>
</dbReference>
<keyword evidence="2" id="KW-1185">Reference proteome</keyword>
<dbReference type="RefSeq" id="XP_069225319.1">
    <property type="nucleotide sequence ID" value="XM_069377686.1"/>
</dbReference>
<evidence type="ECO:0000313" key="2">
    <source>
        <dbReference type="Proteomes" id="UP000803884"/>
    </source>
</evidence>
<comment type="caution">
    <text evidence="1">The sequence shown here is derived from an EMBL/GenBank/DDBJ whole genome shotgun (WGS) entry which is preliminary data.</text>
</comment>
<name>A0AB34KDZ5_9PEZI</name>
<sequence length="342" mass="38835">MATVTESTTISPEMANRLFLRGASPEAEFGDFRDDLQRDGFVVVKSAVPRERADAYAEAMYKWLEDFNLGYKRDDPSTIHEDHLPVINEKGMVFGYGVAHEKFTWDIRQEPGVVGAFEKVYATEDLVVSFDSVNFSFPNRKDLKANKPWAHQDQDPEKPGFRCLQGLVNLLPNGPDDGGLIVCKGAHLLSEEFHKEFINEKRIWAWTKEWYGFTDAGMKWLADKGCKWEKVCMEPGDLVLWDSRTPHYNVSPAETSTQPRFATYTCYLPVANLTQEELKGKKEAFEGVEFTTHWPNLPGFGGVPFTRLDGKPCPHNFKVPRSGKPQLTERGYKLTGIPYIKA</sequence>
<dbReference type="Gene3D" id="2.60.120.620">
    <property type="entry name" value="q2cbj1_9rhob like domain"/>
    <property type="match status" value="1"/>
</dbReference>
<dbReference type="AlphaFoldDB" id="A0AB34KDZ5"/>
<evidence type="ECO:0000313" key="1">
    <source>
        <dbReference type="EMBL" id="KAL1582212.1"/>
    </source>
</evidence>
<evidence type="ECO:0008006" key="3">
    <source>
        <dbReference type="Google" id="ProtNLM"/>
    </source>
</evidence>
<dbReference type="PANTHER" id="PTHR31630">
    <property type="entry name" value="PHYTANOYL-COA DIOXYGENASE-RELATED-RELATED"/>
    <property type="match status" value="1"/>
</dbReference>
<dbReference type="SUPFAM" id="SSF51197">
    <property type="entry name" value="Clavaminate synthase-like"/>
    <property type="match status" value="1"/>
</dbReference>